<organism evidence="3 4">
    <name type="scientific">Candidatus Roizmanbacteria bacterium CG23_combo_of_CG06-09_8_20_14_all_35_49</name>
    <dbReference type="NCBI Taxonomy" id="1974863"/>
    <lineage>
        <taxon>Bacteria</taxon>
        <taxon>Candidatus Roizmaniibacteriota</taxon>
    </lineage>
</organism>
<name>A0A2G9Y6X8_9BACT</name>
<evidence type="ECO:0008006" key="5">
    <source>
        <dbReference type="Google" id="ProtNLM"/>
    </source>
</evidence>
<dbReference type="EMBL" id="PCRE01000031">
    <property type="protein sequence ID" value="PIP15002.1"/>
    <property type="molecule type" value="Genomic_DNA"/>
</dbReference>
<proteinExistence type="inferred from homology"/>
<comment type="similarity">
    <text evidence="1">Belongs to the RelE toxin family.</text>
</comment>
<evidence type="ECO:0000256" key="2">
    <source>
        <dbReference type="ARBA" id="ARBA00022649"/>
    </source>
</evidence>
<dbReference type="PANTHER" id="PTHR35601">
    <property type="entry name" value="TOXIN RELE"/>
    <property type="match status" value="1"/>
</dbReference>
<dbReference type="PANTHER" id="PTHR35601:SF1">
    <property type="entry name" value="TOXIN RELE"/>
    <property type="match status" value="1"/>
</dbReference>
<accession>A0A2G9Y6X8</accession>
<comment type="caution">
    <text evidence="3">The sequence shown here is derived from an EMBL/GenBank/DDBJ whole genome shotgun (WGS) entry which is preliminary data.</text>
</comment>
<evidence type="ECO:0000256" key="1">
    <source>
        <dbReference type="ARBA" id="ARBA00006226"/>
    </source>
</evidence>
<evidence type="ECO:0000313" key="4">
    <source>
        <dbReference type="Proteomes" id="UP000231025"/>
    </source>
</evidence>
<dbReference type="InterPro" id="IPR007712">
    <property type="entry name" value="RelE/ParE_toxin"/>
</dbReference>
<dbReference type="AlphaFoldDB" id="A0A2G9Y6X8"/>
<dbReference type="SUPFAM" id="SSF143011">
    <property type="entry name" value="RelE-like"/>
    <property type="match status" value="1"/>
</dbReference>
<reference evidence="3 4" key="1">
    <citation type="submission" date="2017-09" db="EMBL/GenBank/DDBJ databases">
        <title>Depth-based differentiation of microbial function through sediment-hosted aquifers and enrichment of novel symbionts in the deep terrestrial subsurface.</title>
        <authorList>
            <person name="Probst A.J."/>
            <person name="Ladd B."/>
            <person name="Jarett J.K."/>
            <person name="Geller-Mcgrath D.E."/>
            <person name="Sieber C.M."/>
            <person name="Emerson J.B."/>
            <person name="Anantharaman K."/>
            <person name="Thomas B.C."/>
            <person name="Malmstrom R."/>
            <person name="Stieglmeier M."/>
            <person name="Klingl A."/>
            <person name="Woyke T."/>
            <person name="Ryan C.M."/>
            <person name="Banfield J.F."/>
        </authorList>
    </citation>
    <scope>NUCLEOTIDE SEQUENCE [LARGE SCALE GENOMIC DNA]</scope>
    <source>
        <strain evidence="3">CG23_combo_of_CG06-09_8_20_14_all_35_49</strain>
    </source>
</reference>
<gene>
    <name evidence="3" type="ORF">COX47_02115</name>
</gene>
<dbReference type="Proteomes" id="UP000231025">
    <property type="component" value="Unassembled WGS sequence"/>
</dbReference>
<evidence type="ECO:0000313" key="3">
    <source>
        <dbReference type="EMBL" id="PIP15002.1"/>
    </source>
</evidence>
<sequence>MFTYVFKRQALKDFQKLPKDIQKRIIKKLDFFISSDNPLSFAESLVNFEIGEYRFRIGDYRVIFDVEDEKIIILTLGHRREIYK</sequence>
<dbReference type="Pfam" id="PF05016">
    <property type="entry name" value="ParE_toxin"/>
    <property type="match status" value="1"/>
</dbReference>
<keyword evidence="2" id="KW-1277">Toxin-antitoxin system</keyword>
<dbReference type="Gene3D" id="3.30.2310.20">
    <property type="entry name" value="RelE-like"/>
    <property type="match status" value="1"/>
</dbReference>
<protein>
    <recommendedName>
        <fullName evidence="5">Type II toxin-antitoxin system mRNA interferase toxin, RelE/StbE family</fullName>
    </recommendedName>
</protein>
<dbReference type="InterPro" id="IPR035093">
    <property type="entry name" value="RelE/ParE_toxin_dom_sf"/>
</dbReference>